<sequence>MGRDKGKFNKRGGRGSTHFQATSAEEIEQRNSRIAELDEQRSKRRAEADDAEGGGGGEEKDVADAAKKVASLNVGENPNRAAEEKPMTRKQREQADRERKAAEYRRRHELGLTDEYKRDMGKLAEVKRRREAAQKKAAEAKEAEDALEKERMSQFARATAAVAAEADSDSESEEEDDKKKKKKSKKKVVIPKLDKIVIKKMKPTALKEALKERGLEIQGNAKALTARLLKFEAER</sequence>
<feature type="compositionally biased region" description="Acidic residues" evidence="1">
    <location>
        <begin position="166"/>
        <end position="176"/>
    </location>
</feature>
<evidence type="ECO:0000313" key="4">
    <source>
        <dbReference type="EMBL" id="CAE0467845.1"/>
    </source>
</evidence>
<evidence type="ECO:0000259" key="2">
    <source>
        <dbReference type="PROSITE" id="PS50800"/>
    </source>
</evidence>
<dbReference type="SUPFAM" id="SSF68906">
    <property type="entry name" value="SAP domain"/>
    <property type="match status" value="1"/>
</dbReference>
<evidence type="ECO:0000313" key="3">
    <source>
        <dbReference type="EMBL" id="CAE0467844.1"/>
    </source>
</evidence>
<feature type="compositionally biased region" description="Basic and acidic residues" evidence="1">
    <location>
        <begin position="127"/>
        <end position="152"/>
    </location>
</feature>
<dbReference type="AlphaFoldDB" id="A0A6S8VPR3"/>
<protein>
    <recommendedName>
        <fullName evidence="2">SAP domain-containing protein</fullName>
    </recommendedName>
</protein>
<name>A0A6S8VPR3_9STRA</name>
<feature type="compositionally biased region" description="Basic and acidic residues" evidence="1">
    <location>
        <begin position="81"/>
        <end position="111"/>
    </location>
</feature>
<feature type="domain" description="SAP" evidence="2">
    <location>
        <begin position="198"/>
        <end position="232"/>
    </location>
</feature>
<dbReference type="InterPro" id="IPR036361">
    <property type="entry name" value="SAP_dom_sf"/>
</dbReference>
<evidence type="ECO:0000256" key="1">
    <source>
        <dbReference type="SAM" id="MobiDB-lite"/>
    </source>
</evidence>
<dbReference type="EMBL" id="HBIO01016496">
    <property type="protein sequence ID" value="CAE0467844.1"/>
    <property type="molecule type" value="Transcribed_RNA"/>
</dbReference>
<accession>A0A6S8VPR3</accession>
<dbReference type="Pfam" id="PF10252">
    <property type="entry name" value="PP28"/>
    <property type="match status" value="1"/>
</dbReference>
<gene>
    <name evidence="3" type="ORF">CDEB00056_LOCUS12697</name>
    <name evidence="4" type="ORF">CDEB00056_LOCUS12698</name>
</gene>
<organism evidence="4">
    <name type="scientific">Chaetoceros debilis</name>
    <dbReference type="NCBI Taxonomy" id="122233"/>
    <lineage>
        <taxon>Eukaryota</taxon>
        <taxon>Sar</taxon>
        <taxon>Stramenopiles</taxon>
        <taxon>Ochrophyta</taxon>
        <taxon>Bacillariophyta</taxon>
        <taxon>Coscinodiscophyceae</taxon>
        <taxon>Chaetocerotophycidae</taxon>
        <taxon>Chaetocerotales</taxon>
        <taxon>Chaetocerotaceae</taxon>
        <taxon>Chaetoceros</taxon>
    </lineage>
</organism>
<feature type="region of interest" description="Disordered" evidence="1">
    <location>
        <begin position="127"/>
        <end position="187"/>
    </location>
</feature>
<feature type="region of interest" description="Disordered" evidence="1">
    <location>
        <begin position="1"/>
        <end position="111"/>
    </location>
</feature>
<feature type="compositionally biased region" description="Basic and acidic residues" evidence="1">
    <location>
        <begin position="57"/>
        <end position="67"/>
    </location>
</feature>
<dbReference type="InterPro" id="IPR003034">
    <property type="entry name" value="SAP_dom"/>
</dbReference>
<dbReference type="PROSITE" id="PS50800">
    <property type="entry name" value="SAP"/>
    <property type="match status" value="1"/>
</dbReference>
<reference evidence="4" key="1">
    <citation type="submission" date="2021-01" db="EMBL/GenBank/DDBJ databases">
        <authorList>
            <person name="Corre E."/>
            <person name="Pelletier E."/>
            <person name="Niang G."/>
            <person name="Scheremetjew M."/>
            <person name="Finn R."/>
            <person name="Kale V."/>
            <person name="Holt S."/>
            <person name="Cochrane G."/>
            <person name="Meng A."/>
            <person name="Brown T."/>
            <person name="Cohen L."/>
        </authorList>
    </citation>
    <scope>NUCLEOTIDE SEQUENCE</scope>
    <source>
        <strain evidence="4">MM31A-1</strain>
    </source>
</reference>
<dbReference type="SMART" id="SM00513">
    <property type="entry name" value="SAP"/>
    <property type="match status" value="1"/>
</dbReference>
<proteinExistence type="predicted"/>
<feature type="compositionally biased region" description="Basic and acidic residues" evidence="1">
    <location>
        <begin position="27"/>
        <end position="48"/>
    </location>
</feature>
<dbReference type="InterPro" id="IPR019380">
    <property type="entry name" value="Casein_kinase_sb_PP28"/>
</dbReference>
<dbReference type="EMBL" id="HBIO01016498">
    <property type="protein sequence ID" value="CAE0467845.1"/>
    <property type="molecule type" value="Transcribed_RNA"/>
</dbReference>